<dbReference type="InterPro" id="IPR030184">
    <property type="entry name" value="WAT1-related"/>
</dbReference>
<evidence type="ECO:0000313" key="6">
    <source>
        <dbReference type="EMBL" id="CAF2184779.1"/>
    </source>
</evidence>
<evidence type="ECO:0000256" key="2">
    <source>
        <dbReference type="ARBA" id="ARBA00022989"/>
    </source>
</evidence>
<protein>
    <submittedName>
        <fullName evidence="6">(rape) hypothetical protein</fullName>
    </submittedName>
</protein>
<dbReference type="EMBL" id="HG994361">
    <property type="protein sequence ID" value="CAF2184779.1"/>
    <property type="molecule type" value="Genomic_DNA"/>
</dbReference>
<reference evidence="6" key="1">
    <citation type="submission" date="2021-01" db="EMBL/GenBank/DDBJ databases">
        <authorList>
            <consortium name="Genoscope - CEA"/>
            <person name="William W."/>
        </authorList>
    </citation>
    <scope>NUCLEOTIDE SEQUENCE</scope>
</reference>
<dbReference type="PANTHER" id="PTHR31218">
    <property type="entry name" value="WAT1-RELATED PROTEIN"/>
    <property type="match status" value="1"/>
</dbReference>
<accession>A0A816Z1Q9</accession>
<keyword evidence="2 5" id="KW-1133">Transmembrane helix</keyword>
<feature type="transmembrane region" description="Helical" evidence="5">
    <location>
        <begin position="56"/>
        <end position="77"/>
    </location>
</feature>
<dbReference type="AlphaFoldDB" id="A0A816Z1Q9"/>
<evidence type="ECO:0000256" key="1">
    <source>
        <dbReference type="ARBA" id="ARBA00022692"/>
    </source>
</evidence>
<gene>
    <name evidence="6" type="ORF">DARMORV10_A07P31140.1</name>
</gene>
<sequence>MMCNKNREFFGSVIRTSVQVKCTQMKGPYYVPLFKPFGIFWATLFGTSFFVNSLHYGSVLGAVIGGVGYYTVSWGQLRETEEKQNSKDERKPIKTIHHHEDDEYKIPLLINQEESPV</sequence>
<name>A0A816Z1Q9_BRANA</name>
<evidence type="ECO:0000256" key="4">
    <source>
        <dbReference type="SAM" id="MobiDB-lite"/>
    </source>
</evidence>
<feature type="transmembrane region" description="Helical" evidence="5">
    <location>
        <begin position="29"/>
        <end position="50"/>
    </location>
</feature>
<proteinExistence type="predicted"/>
<organism evidence="6">
    <name type="scientific">Brassica napus</name>
    <name type="common">Rape</name>
    <dbReference type="NCBI Taxonomy" id="3708"/>
    <lineage>
        <taxon>Eukaryota</taxon>
        <taxon>Viridiplantae</taxon>
        <taxon>Streptophyta</taxon>
        <taxon>Embryophyta</taxon>
        <taxon>Tracheophyta</taxon>
        <taxon>Spermatophyta</taxon>
        <taxon>Magnoliopsida</taxon>
        <taxon>eudicotyledons</taxon>
        <taxon>Gunneridae</taxon>
        <taxon>Pentapetalae</taxon>
        <taxon>rosids</taxon>
        <taxon>malvids</taxon>
        <taxon>Brassicales</taxon>
        <taxon>Brassicaceae</taxon>
        <taxon>Brassiceae</taxon>
        <taxon>Brassica</taxon>
    </lineage>
</organism>
<keyword evidence="3 5" id="KW-0472">Membrane</keyword>
<evidence type="ECO:0000256" key="3">
    <source>
        <dbReference type="ARBA" id="ARBA00023136"/>
    </source>
</evidence>
<feature type="region of interest" description="Disordered" evidence="4">
    <location>
        <begin position="80"/>
        <end position="99"/>
    </location>
</feature>
<evidence type="ECO:0000256" key="5">
    <source>
        <dbReference type="SAM" id="Phobius"/>
    </source>
</evidence>
<dbReference type="GO" id="GO:0016020">
    <property type="term" value="C:membrane"/>
    <property type="evidence" value="ECO:0007669"/>
    <property type="project" value="InterPro"/>
</dbReference>
<dbReference type="GO" id="GO:0022857">
    <property type="term" value="F:transmembrane transporter activity"/>
    <property type="evidence" value="ECO:0007669"/>
    <property type="project" value="InterPro"/>
</dbReference>
<keyword evidence="1 5" id="KW-0812">Transmembrane</keyword>
<dbReference type="Proteomes" id="UP001295469">
    <property type="component" value="Chromosome A07"/>
</dbReference>